<name>A0A9P5T716_9AGAM</name>
<feature type="region of interest" description="Disordered" evidence="3">
    <location>
        <begin position="824"/>
        <end position="865"/>
    </location>
</feature>
<dbReference type="Proteomes" id="UP000759537">
    <property type="component" value="Unassembled WGS sequence"/>
</dbReference>
<dbReference type="EMBL" id="WHVB01000011">
    <property type="protein sequence ID" value="KAF8478545.1"/>
    <property type="molecule type" value="Genomic_DNA"/>
</dbReference>
<evidence type="ECO:0000259" key="6">
    <source>
        <dbReference type="Pfam" id="PF26254"/>
    </source>
</evidence>
<gene>
    <name evidence="8" type="ORF">DFH94DRAFT_633405</name>
</gene>
<organism evidence="8 9">
    <name type="scientific">Russula ochroleuca</name>
    <dbReference type="NCBI Taxonomy" id="152965"/>
    <lineage>
        <taxon>Eukaryota</taxon>
        <taxon>Fungi</taxon>
        <taxon>Dikarya</taxon>
        <taxon>Basidiomycota</taxon>
        <taxon>Agaricomycotina</taxon>
        <taxon>Agaricomycetes</taxon>
        <taxon>Russulales</taxon>
        <taxon>Russulaceae</taxon>
        <taxon>Russula</taxon>
    </lineage>
</organism>
<evidence type="ECO:0000256" key="1">
    <source>
        <dbReference type="ARBA" id="ARBA00004555"/>
    </source>
</evidence>
<feature type="region of interest" description="Disordered" evidence="3">
    <location>
        <begin position="252"/>
        <end position="276"/>
    </location>
</feature>
<dbReference type="Pfam" id="PF26280">
    <property type="entry name" value="Ig_TRAPPC9-Trs120_2nd"/>
    <property type="match status" value="1"/>
</dbReference>
<dbReference type="Pfam" id="PF26251">
    <property type="entry name" value="TPR_TRAPPC9-Trs120"/>
    <property type="match status" value="1"/>
</dbReference>
<keyword evidence="2" id="KW-0333">Golgi apparatus</keyword>
<reference evidence="8" key="1">
    <citation type="submission" date="2019-10" db="EMBL/GenBank/DDBJ databases">
        <authorList>
            <consortium name="DOE Joint Genome Institute"/>
            <person name="Kuo A."/>
            <person name="Miyauchi S."/>
            <person name="Kiss E."/>
            <person name="Drula E."/>
            <person name="Kohler A."/>
            <person name="Sanchez-Garcia M."/>
            <person name="Andreopoulos B."/>
            <person name="Barry K.W."/>
            <person name="Bonito G."/>
            <person name="Buee M."/>
            <person name="Carver A."/>
            <person name="Chen C."/>
            <person name="Cichocki N."/>
            <person name="Clum A."/>
            <person name="Culley D."/>
            <person name="Crous P.W."/>
            <person name="Fauchery L."/>
            <person name="Girlanda M."/>
            <person name="Hayes R."/>
            <person name="Keri Z."/>
            <person name="LaButti K."/>
            <person name="Lipzen A."/>
            <person name="Lombard V."/>
            <person name="Magnuson J."/>
            <person name="Maillard F."/>
            <person name="Morin E."/>
            <person name="Murat C."/>
            <person name="Nolan M."/>
            <person name="Ohm R."/>
            <person name="Pangilinan J."/>
            <person name="Pereira M."/>
            <person name="Perotto S."/>
            <person name="Peter M."/>
            <person name="Riley R."/>
            <person name="Sitrit Y."/>
            <person name="Stielow B."/>
            <person name="Szollosi G."/>
            <person name="Zifcakova L."/>
            <person name="Stursova M."/>
            <person name="Spatafora J.W."/>
            <person name="Tedersoo L."/>
            <person name="Vaario L.-M."/>
            <person name="Yamada A."/>
            <person name="Yan M."/>
            <person name="Wang P."/>
            <person name="Xu J."/>
            <person name="Bruns T."/>
            <person name="Baldrian P."/>
            <person name="Vilgalys R."/>
            <person name="Henrissat B."/>
            <person name="Grigoriev I.V."/>
            <person name="Hibbett D."/>
            <person name="Nagy L.G."/>
            <person name="Martin F.M."/>
        </authorList>
    </citation>
    <scope>NUCLEOTIDE SEQUENCE</scope>
    <source>
        <strain evidence="8">Prilba</strain>
    </source>
</reference>
<evidence type="ECO:0000259" key="4">
    <source>
        <dbReference type="Pfam" id="PF08626"/>
    </source>
</evidence>
<sequence length="1338" mass="147355">MEYNAFASLAHFRILLLPVGSISRNTFDQWATEIRTLENLRLSDIPPGTKDEKARFMPSPKSKGYLHLCFPTHPPSSSHFGMSLFRPSHFPLGVIGIASCSQTDSLSSITAEFNAAVKDLFPPDCLYPLAKSCFVFEEGDGTTNLNLGDHLPGLVIIPSMMGNKKENIETLLADLCSNILAEFSTVTSTLESSLGNEHLNGSLFPSLPSAADFPIPLVDEEPESFLRLPSHNSQPDLSLGLIRRGTSPMLGAKRNPSSLVGQPAGSMRQSSLGPPTARKRQTLIGAASSHGRLFKVLGDFFLLAGRTEDASVWYTEAVALFKTSNDPVWYASALEGLATVALVEASGLGFNAPVNTGKEPWGDISEKLEQAIALYAKPGPLSESDQRFDLLAYIYTVAILRQGFLLFSTWAAKGWGPLAFTVLMHPGPGPYVLPTLSHPDSHLPSNHDRLSSISGVTRPQMAAVISQAHGPWLLHLGHRERMVILESIAYLYSSLGYRRKEVYILREVVGCIMDLVVCAREKAEPAFSSGITVNGTGSGDSGAVAVKGIERSTGNESVLKLVKHICDVHGINLEAVRFVDTANQGTEKEGGVPQDTNSDDLLEDPYGWPELQIGIIREALSVAEALPDPPSVAQFSLSALKALHTVLGDDDQYYMYNASSEALTAAKRRGETRVIDFWSGRPVISIELIQPPLSRSLVENPISVLARRKSEAAGRLPQMTDPFLYNPRKSVATRGNTLVVTDEPLEFVLTLYNPFVFDLEIQSLSLSTSGVPFDTKPISMTVPACSYHPVTLSGTPLEDGILVIKGYHVQAPRGAPREFLLPQATADEEDHRSRRQSLAACESGRTKYSGLDSRPGKSGKRISSFVSSSSSRRTIPKFLECTVVPEQPLLRIRWSSLTHSAVMLYNGEGSTLRLTLENVSSLPIDFLRLSFDDSTMAPARAALTEGDLSVYDVYETEYQLINQPVFSWDREREDTEIPRGRKVTITVTCTGKVGCTSGCIFISYGYLRRPQSNLSRPSETFHTRQVSYPVIVTVYHMLECHNMDIFPLVVGDYEAEKTPENRSQALFNDVEEEGWCLFTIDVRNTYGLPFEVTLERVQKGVAPASTNCTVAPGAMKRMILPLKKIQLPEAVTSQAIPMLSDRQFVVEKTKLSLEEDKLQRELFWYREELFKSVHGHWREAGGSRSGELSFREQQMTLPMLEILRTESTNIHLELFRRGTEADEERIPILRTGGTYYPAPYEFVYLRMRIANISLQPLVLTADTIVDPADHAIQEGATSGLPIGRLESGAERELETPLCFVACGRFRVHVEARAISATARDAKVGVATLKATVREDNPR</sequence>
<protein>
    <submittedName>
        <fullName evidence="8">TRAPP II complex</fullName>
    </submittedName>
</protein>
<accession>A0A9P5T716</accession>
<evidence type="ECO:0000259" key="5">
    <source>
        <dbReference type="Pfam" id="PF26251"/>
    </source>
</evidence>
<evidence type="ECO:0000313" key="8">
    <source>
        <dbReference type="EMBL" id="KAF8478545.1"/>
    </source>
</evidence>
<keyword evidence="9" id="KW-1185">Reference proteome</keyword>
<evidence type="ECO:0000256" key="2">
    <source>
        <dbReference type="ARBA" id="ARBA00023034"/>
    </source>
</evidence>
<dbReference type="InterPro" id="IPR058563">
    <property type="entry name" value="Trs120_TRAPPC9_N"/>
</dbReference>
<dbReference type="OrthoDB" id="27962at2759"/>
<evidence type="ECO:0000259" key="7">
    <source>
        <dbReference type="Pfam" id="PF26282"/>
    </source>
</evidence>
<dbReference type="Pfam" id="PF08626">
    <property type="entry name" value="TRAPPC9-Trs120"/>
    <property type="match status" value="1"/>
</dbReference>
<feature type="domain" description="Trs120/TRAPPC9 first Ig-like" evidence="6">
    <location>
        <begin position="683"/>
        <end position="886"/>
    </location>
</feature>
<comment type="caution">
    <text evidence="8">The sequence shown here is derived from an EMBL/GenBank/DDBJ whole genome shotgun (WGS) entry which is preliminary data.</text>
</comment>
<evidence type="ECO:0000256" key="3">
    <source>
        <dbReference type="SAM" id="MobiDB-lite"/>
    </source>
</evidence>
<dbReference type="InterPro" id="IPR058564">
    <property type="entry name" value="TPR_TRAPPC9_Trs120"/>
</dbReference>
<evidence type="ECO:0000313" key="9">
    <source>
        <dbReference type="Proteomes" id="UP000759537"/>
    </source>
</evidence>
<reference evidence="8" key="2">
    <citation type="journal article" date="2020" name="Nat. Commun.">
        <title>Large-scale genome sequencing of mycorrhizal fungi provides insights into the early evolution of symbiotic traits.</title>
        <authorList>
            <person name="Miyauchi S."/>
            <person name="Kiss E."/>
            <person name="Kuo A."/>
            <person name="Drula E."/>
            <person name="Kohler A."/>
            <person name="Sanchez-Garcia M."/>
            <person name="Morin E."/>
            <person name="Andreopoulos B."/>
            <person name="Barry K.W."/>
            <person name="Bonito G."/>
            <person name="Buee M."/>
            <person name="Carver A."/>
            <person name="Chen C."/>
            <person name="Cichocki N."/>
            <person name="Clum A."/>
            <person name="Culley D."/>
            <person name="Crous P.W."/>
            <person name="Fauchery L."/>
            <person name="Girlanda M."/>
            <person name="Hayes R.D."/>
            <person name="Keri Z."/>
            <person name="LaButti K."/>
            <person name="Lipzen A."/>
            <person name="Lombard V."/>
            <person name="Magnuson J."/>
            <person name="Maillard F."/>
            <person name="Murat C."/>
            <person name="Nolan M."/>
            <person name="Ohm R.A."/>
            <person name="Pangilinan J."/>
            <person name="Pereira M.F."/>
            <person name="Perotto S."/>
            <person name="Peter M."/>
            <person name="Pfister S."/>
            <person name="Riley R."/>
            <person name="Sitrit Y."/>
            <person name="Stielow J.B."/>
            <person name="Szollosi G."/>
            <person name="Zifcakova L."/>
            <person name="Stursova M."/>
            <person name="Spatafora J.W."/>
            <person name="Tedersoo L."/>
            <person name="Vaario L.M."/>
            <person name="Yamada A."/>
            <person name="Yan M."/>
            <person name="Wang P."/>
            <person name="Xu J."/>
            <person name="Bruns T."/>
            <person name="Baldrian P."/>
            <person name="Vilgalys R."/>
            <person name="Dunand C."/>
            <person name="Henrissat B."/>
            <person name="Grigoriev I.V."/>
            <person name="Hibbett D."/>
            <person name="Nagy L.G."/>
            <person name="Martin F.M."/>
        </authorList>
    </citation>
    <scope>NUCLEOTIDE SEQUENCE</scope>
    <source>
        <strain evidence="8">Prilba</strain>
    </source>
</reference>
<dbReference type="InterPro" id="IPR058565">
    <property type="entry name" value="Ig_TRAPPC9_Trs120_1st"/>
</dbReference>
<dbReference type="Pfam" id="PF26282">
    <property type="entry name" value="Ig_TRAPPC9-Trs120_3rd"/>
    <property type="match status" value="1"/>
</dbReference>
<feature type="domain" description="Trs120/TRAPPC9 N-terminal" evidence="4">
    <location>
        <begin position="8"/>
        <end position="353"/>
    </location>
</feature>
<dbReference type="GO" id="GO:0005802">
    <property type="term" value="C:trans-Golgi network"/>
    <property type="evidence" value="ECO:0007669"/>
    <property type="project" value="TreeGrafter"/>
</dbReference>
<comment type="subcellular location">
    <subcellularLocation>
        <location evidence="1">Golgi apparatus</location>
    </subcellularLocation>
</comment>
<proteinExistence type="predicted"/>
<dbReference type="InterPro" id="IPR058567">
    <property type="entry name" value="Ig_TRAPPC9_Trs120_3rd"/>
</dbReference>
<feature type="domain" description="Trs120/TRAPPC9 TPR region" evidence="5">
    <location>
        <begin position="449"/>
        <end position="669"/>
    </location>
</feature>
<dbReference type="PANTHER" id="PTHR21512:SF5">
    <property type="entry name" value="TRAFFICKING PROTEIN PARTICLE COMPLEX SUBUNIT 9"/>
    <property type="match status" value="1"/>
</dbReference>
<dbReference type="Pfam" id="PF26254">
    <property type="entry name" value="Ig_TRAPPC9-Trs120_1st"/>
    <property type="match status" value="1"/>
</dbReference>
<dbReference type="PANTHER" id="PTHR21512">
    <property type="entry name" value="TRAFFICKING PROTEIN PARTICLE COMPLEX SUBUNIT 9"/>
    <property type="match status" value="1"/>
</dbReference>
<feature type="domain" description="Trs120/TRAPPC9 third Ig-like" evidence="7">
    <location>
        <begin position="1039"/>
        <end position="1203"/>
    </location>
</feature>
<dbReference type="InterPro" id="IPR013935">
    <property type="entry name" value="Trs120_TRAPPC9"/>
</dbReference>